<comment type="caution">
    <text evidence="3">The sequence shown here is derived from an EMBL/GenBank/DDBJ whole genome shotgun (WGS) entry which is preliminary data.</text>
</comment>
<organism evidence="3 4">
    <name type="scientific">Cymbomonas tetramitiformis</name>
    <dbReference type="NCBI Taxonomy" id="36881"/>
    <lineage>
        <taxon>Eukaryota</taxon>
        <taxon>Viridiplantae</taxon>
        <taxon>Chlorophyta</taxon>
        <taxon>Pyramimonadophyceae</taxon>
        <taxon>Pyramimonadales</taxon>
        <taxon>Pyramimonadaceae</taxon>
        <taxon>Cymbomonas</taxon>
    </lineage>
</organism>
<proteinExistence type="predicted"/>
<dbReference type="EMBL" id="LGRX02025013">
    <property type="protein sequence ID" value="KAK3253085.1"/>
    <property type="molecule type" value="Genomic_DNA"/>
</dbReference>
<gene>
    <name evidence="3" type="ORF">CYMTET_37651</name>
    <name evidence="2" type="ORF">CYMTET_41521</name>
</gene>
<dbReference type="Proteomes" id="UP001190700">
    <property type="component" value="Unassembled WGS sequence"/>
</dbReference>
<evidence type="ECO:0000313" key="4">
    <source>
        <dbReference type="Proteomes" id="UP001190700"/>
    </source>
</evidence>
<evidence type="ECO:0000313" key="2">
    <source>
        <dbReference type="EMBL" id="KAK3249042.1"/>
    </source>
</evidence>
<feature type="compositionally biased region" description="Acidic residues" evidence="1">
    <location>
        <begin position="20"/>
        <end position="30"/>
    </location>
</feature>
<reference evidence="3 4" key="1">
    <citation type="journal article" date="2015" name="Genome Biol. Evol.">
        <title>Comparative Genomics of a Bacterivorous Green Alga Reveals Evolutionary Causalities and Consequences of Phago-Mixotrophic Mode of Nutrition.</title>
        <authorList>
            <person name="Burns J.A."/>
            <person name="Paasch A."/>
            <person name="Narechania A."/>
            <person name="Kim E."/>
        </authorList>
    </citation>
    <scope>NUCLEOTIDE SEQUENCE [LARGE SCALE GENOMIC DNA]</scope>
    <source>
        <strain evidence="3">PLY_AMNH</strain>
    </source>
</reference>
<feature type="region of interest" description="Disordered" evidence="1">
    <location>
        <begin position="1"/>
        <end position="30"/>
    </location>
</feature>
<dbReference type="AlphaFoldDB" id="A0AAE0CFA5"/>
<accession>A0AAE0CFA5</accession>
<evidence type="ECO:0000256" key="1">
    <source>
        <dbReference type="SAM" id="MobiDB-lite"/>
    </source>
</evidence>
<reference evidence="3" key="2">
    <citation type="submission" date="2023-06" db="EMBL/GenBank/DDBJ databases">
        <title>Long-read-based genome assembly of the green algal bacterivore Cymbomonas tetramitiformis.</title>
        <authorList>
            <person name="Gyaltshen Y."/>
            <person name="Rozenberg A."/>
            <person name="Paasch A."/>
            <person name="Burns J.A."/>
            <person name="Warring S."/>
            <person name="Larson R."/>
            <person name="Maurer-Alcala X."/>
            <person name="Dacks J."/>
            <person name="Kim E."/>
        </authorList>
    </citation>
    <scope>NUCLEOTIDE SEQUENCE</scope>
    <source>
        <strain evidence="3">PLY_AMNH</strain>
    </source>
</reference>
<dbReference type="EMBL" id="LGRX02027621">
    <property type="protein sequence ID" value="KAK3249042.1"/>
    <property type="molecule type" value="Genomic_DNA"/>
</dbReference>
<evidence type="ECO:0000313" key="3">
    <source>
        <dbReference type="EMBL" id="KAK3253085.1"/>
    </source>
</evidence>
<feature type="region of interest" description="Disordered" evidence="1">
    <location>
        <begin position="128"/>
        <end position="149"/>
    </location>
</feature>
<keyword evidence="4" id="KW-1185">Reference proteome</keyword>
<name>A0AAE0CFA5_9CHLO</name>
<protein>
    <submittedName>
        <fullName evidence="3">Uncharacterized protein</fullName>
    </submittedName>
</protein>
<sequence>MDVESNIQEFKKFAIPETPVEPDSEPEPITEDEYDEQVIRCMLYHAKYEVWAKKLSPQFRRTTRLQPAVVFQDLQEDPVYQERLKPCLKAYREVAEAFMKQVRSGPVGPKTLEVWKREATNHLQPFGKLAKPESTAESESETEHYTQDKEDEEVIGCMLYHAKFKVLADLTSPKLRRKTRLVPNLVFKNFREDPVYAELLKRYLISLRTEMDAFMKKVARGEINPDTLRGTESAGK</sequence>